<dbReference type="InterPro" id="IPR029063">
    <property type="entry name" value="SAM-dependent_MTases_sf"/>
</dbReference>
<keyword evidence="1" id="KW-0489">Methyltransferase</keyword>
<dbReference type="Gene3D" id="3.40.50.150">
    <property type="entry name" value="Vaccinia Virus protein VP39"/>
    <property type="match status" value="2"/>
</dbReference>
<dbReference type="InterPro" id="IPR002935">
    <property type="entry name" value="SAM_O-MeTrfase"/>
</dbReference>
<protein>
    <recommendedName>
        <fullName evidence="7">Methyltransferase</fullName>
    </recommendedName>
</protein>
<comment type="similarity">
    <text evidence="4">Belongs to the class I-like SAM-binding methyltransferase superfamily. Cation-dependent O-methyltransferase family.</text>
</comment>
<gene>
    <name evidence="5" type="ORF">PENTCL1PPCAC_17053</name>
</gene>
<evidence type="ECO:0000256" key="2">
    <source>
        <dbReference type="ARBA" id="ARBA00022679"/>
    </source>
</evidence>
<evidence type="ECO:0000256" key="4">
    <source>
        <dbReference type="ARBA" id="ARBA00023453"/>
    </source>
</evidence>
<dbReference type="SUPFAM" id="SSF53335">
    <property type="entry name" value="S-adenosyl-L-methionine-dependent methyltransferases"/>
    <property type="match status" value="1"/>
</dbReference>
<dbReference type="GO" id="GO:0008757">
    <property type="term" value="F:S-adenosylmethionine-dependent methyltransferase activity"/>
    <property type="evidence" value="ECO:0007669"/>
    <property type="project" value="TreeGrafter"/>
</dbReference>
<name>A0AAV5TL04_9BILA</name>
<evidence type="ECO:0008006" key="7">
    <source>
        <dbReference type="Google" id="ProtNLM"/>
    </source>
</evidence>
<comment type="caution">
    <text evidence="5">The sequence shown here is derived from an EMBL/GenBank/DDBJ whole genome shotgun (WGS) entry which is preliminary data.</text>
</comment>
<evidence type="ECO:0000256" key="3">
    <source>
        <dbReference type="ARBA" id="ARBA00022691"/>
    </source>
</evidence>
<evidence type="ECO:0000256" key="1">
    <source>
        <dbReference type="ARBA" id="ARBA00022603"/>
    </source>
</evidence>
<dbReference type="GO" id="GO:0032259">
    <property type="term" value="P:methylation"/>
    <property type="evidence" value="ECO:0007669"/>
    <property type="project" value="UniProtKB-KW"/>
</dbReference>
<accession>A0AAV5TL04</accession>
<dbReference type="AlphaFoldDB" id="A0AAV5TL04"/>
<keyword evidence="3" id="KW-0949">S-adenosyl-L-methionine</keyword>
<dbReference type="Proteomes" id="UP001432027">
    <property type="component" value="Unassembled WGS sequence"/>
</dbReference>
<dbReference type="Pfam" id="PF01596">
    <property type="entry name" value="Methyltransf_3"/>
    <property type="match status" value="1"/>
</dbReference>
<dbReference type="PANTHER" id="PTHR10509">
    <property type="entry name" value="O-METHYLTRANSFERASE-RELATED"/>
    <property type="match status" value="1"/>
</dbReference>
<dbReference type="EMBL" id="BTSX01000004">
    <property type="protein sequence ID" value="GMS94878.1"/>
    <property type="molecule type" value="Genomic_DNA"/>
</dbReference>
<dbReference type="InterPro" id="IPR050362">
    <property type="entry name" value="Cation-dep_OMT"/>
</dbReference>
<reference evidence="5" key="1">
    <citation type="submission" date="2023-10" db="EMBL/GenBank/DDBJ databases">
        <title>Genome assembly of Pristionchus species.</title>
        <authorList>
            <person name="Yoshida K."/>
            <person name="Sommer R.J."/>
        </authorList>
    </citation>
    <scope>NUCLEOTIDE SEQUENCE</scope>
    <source>
        <strain evidence="5">RS0144</strain>
    </source>
</reference>
<organism evidence="5 6">
    <name type="scientific">Pristionchus entomophagus</name>
    <dbReference type="NCBI Taxonomy" id="358040"/>
    <lineage>
        <taxon>Eukaryota</taxon>
        <taxon>Metazoa</taxon>
        <taxon>Ecdysozoa</taxon>
        <taxon>Nematoda</taxon>
        <taxon>Chromadorea</taxon>
        <taxon>Rhabditida</taxon>
        <taxon>Rhabditina</taxon>
        <taxon>Diplogasteromorpha</taxon>
        <taxon>Diplogasteroidea</taxon>
        <taxon>Neodiplogasteridae</taxon>
        <taxon>Pristionchus</taxon>
    </lineage>
</organism>
<dbReference type="PANTHER" id="PTHR10509:SF93">
    <property type="entry name" value="CATECHOL O-METHYLTRANSFERASE DOMAIN-CONTAINING PROTEIN 1"/>
    <property type="match status" value="1"/>
</dbReference>
<evidence type="ECO:0000313" key="5">
    <source>
        <dbReference type="EMBL" id="GMS94878.1"/>
    </source>
</evidence>
<sequence length="114" mass="12152">MIGAPEVHEMGKAMIVTTNSRKVLDVGTFTGSSALAWAIALTSDGKVISMDIDHEKLNRVNTQALAGGTVLDASNQRGAAIDKMNRIVAKDSRVLNTLIDVADGIHLIVKKRNV</sequence>
<keyword evidence="2" id="KW-0808">Transferase</keyword>
<evidence type="ECO:0000313" key="6">
    <source>
        <dbReference type="Proteomes" id="UP001432027"/>
    </source>
</evidence>
<dbReference type="GO" id="GO:0008171">
    <property type="term" value="F:O-methyltransferase activity"/>
    <property type="evidence" value="ECO:0007669"/>
    <property type="project" value="InterPro"/>
</dbReference>
<proteinExistence type="inferred from homology"/>
<keyword evidence="6" id="KW-1185">Reference proteome</keyword>